<evidence type="ECO:0000313" key="11">
    <source>
        <dbReference type="EMBL" id="BFG01407.1"/>
    </source>
</evidence>
<feature type="transmembrane region" description="Helical" evidence="8">
    <location>
        <begin position="349"/>
        <end position="367"/>
    </location>
</feature>
<dbReference type="InterPro" id="IPR018617">
    <property type="entry name" value="Ima1_N"/>
</dbReference>
<evidence type="ECO:0000256" key="4">
    <source>
        <dbReference type="ARBA" id="ARBA00022989"/>
    </source>
</evidence>
<feature type="compositionally biased region" description="Polar residues" evidence="7">
    <location>
        <begin position="549"/>
        <end position="563"/>
    </location>
</feature>
<feature type="region of interest" description="Disordered" evidence="7">
    <location>
        <begin position="461"/>
        <end position="531"/>
    </location>
</feature>
<dbReference type="EMBL" id="AP029266">
    <property type="protein sequence ID" value="BFG01407.1"/>
    <property type="molecule type" value="Genomic_DNA"/>
</dbReference>
<evidence type="ECO:0000256" key="2">
    <source>
        <dbReference type="ARBA" id="ARBA00007600"/>
    </source>
</evidence>
<protein>
    <recommendedName>
        <fullName evidence="10">Ima1 N-terminal domain-containing protein</fullName>
    </recommendedName>
</protein>
<feature type="domain" description="Ima1 N-terminal" evidence="10">
    <location>
        <begin position="34"/>
        <end position="172"/>
    </location>
</feature>
<feature type="signal peptide" evidence="9">
    <location>
        <begin position="1"/>
        <end position="16"/>
    </location>
</feature>
<dbReference type="Pfam" id="PF09779">
    <property type="entry name" value="Ima1_N"/>
    <property type="match status" value="1"/>
</dbReference>
<feature type="region of interest" description="Disordered" evidence="7">
    <location>
        <begin position="69"/>
        <end position="93"/>
    </location>
</feature>
<keyword evidence="3 8" id="KW-0812">Transmembrane</keyword>
<feature type="compositionally biased region" description="Polar residues" evidence="7">
    <location>
        <begin position="502"/>
        <end position="514"/>
    </location>
</feature>
<evidence type="ECO:0000256" key="6">
    <source>
        <dbReference type="ARBA" id="ARBA00023242"/>
    </source>
</evidence>
<keyword evidence="12" id="KW-1185">Reference proteome</keyword>
<feature type="compositionally biased region" description="Polar residues" evidence="7">
    <location>
        <begin position="461"/>
        <end position="478"/>
    </location>
</feature>
<feature type="region of interest" description="Disordered" evidence="7">
    <location>
        <begin position="549"/>
        <end position="569"/>
    </location>
</feature>
<keyword evidence="6" id="KW-0539">Nucleus</keyword>
<reference evidence="11 12" key="1">
    <citation type="submission" date="2024-02" db="EMBL/GenBank/DDBJ databases">
        <title>A chromosome-level genome assembly of Drosophila madeirensis, a fruit fly species endemic to Madeira island.</title>
        <authorList>
            <person name="Tomihara K."/>
            <person name="Llopart A."/>
            <person name="Yamamoto D."/>
        </authorList>
    </citation>
    <scope>NUCLEOTIDE SEQUENCE [LARGE SCALE GENOMIC DNA]</scope>
    <source>
        <strain evidence="11 12">RF1</strain>
    </source>
</reference>
<dbReference type="GO" id="GO:0005637">
    <property type="term" value="C:nuclear inner membrane"/>
    <property type="evidence" value="ECO:0007669"/>
    <property type="project" value="UniProtKB-SubCell"/>
</dbReference>
<feature type="compositionally biased region" description="Low complexity" evidence="7">
    <location>
        <begin position="602"/>
        <end position="613"/>
    </location>
</feature>
<dbReference type="PANTHER" id="PTHR28646:SF1">
    <property type="entry name" value="TRANSMEMBRANE PROTEIN 201"/>
    <property type="match status" value="1"/>
</dbReference>
<evidence type="ECO:0000256" key="5">
    <source>
        <dbReference type="ARBA" id="ARBA00023136"/>
    </source>
</evidence>
<feature type="transmembrane region" description="Helical" evidence="8">
    <location>
        <begin position="317"/>
        <end position="337"/>
    </location>
</feature>
<dbReference type="GO" id="GO:0051015">
    <property type="term" value="F:actin filament binding"/>
    <property type="evidence" value="ECO:0007669"/>
    <property type="project" value="TreeGrafter"/>
</dbReference>
<dbReference type="InterPro" id="IPR040041">
    <property type="entry name" value="TMEM201"/>
</dbReference>
<evidence type="ECO:0000256" key="1">
    <source>
        <dbReference type="ARBA" id="ARBA00004473"/>
    </source>
</evidence>
<evidence type="ECO:0000256" key="8">
    <source>
        <dbReference type="SAM" id="Phobius"/>
    </source>
</evidence>
<dbReference type="GO" id="GO:0005521">
    <property type="term" value="F:lamin binding"/>
    <property type="evidence" value="ECO:0007669"/>
    <property type="project" value="TreeGrafter"/>
</dbReference>
<evidence type="ECO:0000256" key="9">
    <source>
        <dbReference type="SAM" id="SignalP"/>
    </source>
</evidence>
<name>A0AAU9G148_DROMD</name>
<feature type="transmembrane region" description="Helical" evidence="8">
    <location>
        <begin position="373"/>
        <end position="390"/>
    </location>
</feature>
<proteinExistence type="inferred from homology"/>
<dbReference type="Proteomes" id="UP001500889">
    <property type="component" value="Chromosome A"/>
</dbReference>
<evidence type="ECO:0000256" key="7">
    <source>
        <dbReference type="SAM" id="MobiDB-lite"/>
    </source>
</evidence>
<dbReference type="PANTHER" id="PTHR28646">
    <property type="entry name" value="TRANSMEMBRANE PROTEIN 201"/>
    <property type="match status" value="1"/>
</dbReference>
<organism evidence="11 12">
    <name type="scientific">Drosophila madeirensis</name>
    <name type="common">Fruit fly</name>
    <dbReference type="NCBI Taxonomy" id="30013"/>
    <lineage>
        <taxon>Eukaryota</taxon>
        <taxon>Metazoa</taxon>
        <taxon>Ecdysozoa</taxon>
        <taxon>Arthropoda</taxon>
        <taxon>Hexapoda</taxon>
        <taxon>Insecta</taxon>
        <taxon>Pterygota</taxon>
        <taxon>Neoptera</taxon>
        <taxon>Endopterygota</taxon>
        <taxon>Diptera</taxon>
        <taxon>Brachycera</taxon>
        <taxon>Muscomorpha</taxon>
        <taxon>Ephydroidea</taxon>
        <taxon>Drosophilidae</taxon>
        <taxon>Drosophila</taxon>
        <taxon>Sophophora</taxon>
    </lineage>
</organism>
<keyword evidence="9" id="KW-0732">Signal</keyword>
<sequence>MLKLALPVLAILLVIGISLKRVYENIRSRYNATVNCWFCNQNSRVPYVQRNSWTCPQCEQYNGFTKDGDYNRDMLSQRDTSASSSQKHSSSRETTNICANSYYPDAVAGSAFAMQQTPGNGLCDQCNEAQRLKIEKLSQFEPKHESRFDRELKVYKEQLEQQFRLCSSCERHAKKVLHEKNKMVISSKILNFLIKGAAVLKQPHFNRLASAQRQQKLHRYQQCMALLTVGNILCLVCSLPPATRQQFHSVLGEHIGSALFYLYSHVWALLRVTADAVDGMLEQRATVASAKLLLYARTFGKLLLYSGGLSQQQLQQATFSSCFIGLYPYAMLALSFCHKLTNGLRLTRFTLILLLWSVYAMDMAMPLPYIDGITFTLLGSVMTLVLLATNRANLLSQRHQEDSASESFHRLCADECITDEDTMSMITEQLSTCSGQNMTGQSVGSPSSRISSLRHQRNFLPNGSVRNLSHVSPSSDISTLRPRGLAERSRKLPNGLSMESLHLSSRPSPSTVYSTGDWRQGPTSDALNNDSLLSPSSQWYRHNILSGQTMQQMNSRSTQNLLTPSRLPVPQSERDVGAWVVTHSLNASVYEQCAKPSQQKEQQQLSRTSSQSSGFESQQHRPESLWQPTRAPSAYYAPLGAPSPGLSHAAASSNWDYPGQQHAARDGITLQPGDLLRNWVEGNARPQLH</sequence>
<evidence type="ECO:0000259" key="10">
    <source>
        <dbReference type="Pfam" id="PF09779"/>
    </source>
</evidence>
<keyword evidence="5 8" id="KW-0472">Membrane</keyword>
<dbReference type="AlphaFoldDB" id="A0AAU9G148"/>
<dbReference type="GO" id="GO:0030473">
    <property type="term" value="P:nuclear migration along microtubule"/>
    <property type="evidence" value="ECO:0007669"/>
    <property type="project" value="TreeGrafter"/>
</dbReference>
<feature type="region of interest" description="Disordered" evidence="7">
    <location>
        <begin position="593"/>
        <end position="666"/>
    </location>
</feature>
<accession>A0AAU9G148</accession>
<comment type="similarity">
    <text evidence="2">Belongs to the TMEM201 family.</text>
</comment>
<keyword evidence="4 8" id="KW-1133">Transmembrane helix</keyword>
<comment type="subcellular location">
    <subcellularLocation>
        <location evidence="1">Nucleus inner membrane</location>
        <topology evidence="1">Multi-pass membrane protein</topology>
    </subcellularLocation>
</comment>
<gene>
    <name evidence="11" type="ORF">DMAD_01165</name>
</gene>
<evidence type="ECO:0000256" key="3">
    <source>
        <dbReference type="ARBA" id="ARBA00022692"/>
    </source>
</evidence>
<evidence type="ECO:0000313" key="12">
    <source>
        <dbReference type="Proteomes" id="UP001500889"/>
    </source>
</evidence>
<feature type="chain" id="PRO_5043684118" description="Ima1 N-terminal domain-containing protein" evidence="9">
    <location>
        <begin position="17"/>
        <end position="689"/>
    </location>
</feature>
<feature type="compositionally biased region" description="Polar residues" evidence="7">
    <location>
        <begin position="521"/>
        <end position="531"/>
    </location>
</feature>